<keyword evidence="2" id="KW-0677">Repeat</keyword>
<dbReference type="SMART" id="SM00028">
    <property type="entry name" value="TPR"/>
    <property type="match status" value="3"/>
</dbReference>
<feature type="coiled-coil region" evidence="4">
    <location>
        <begin position="122"/>
        <end position="149"/>
    </location>
</feature>
<dbReference type="AlphaFoldDB" id="A0A7S2UKK8"/>
<dbReference type="GO" id="GO:0051879">
    <property type="term" value="F:Hsp90 protein binding"/>
    <property type="evidence" value="ECO:0007669"/>
    <property type="project" value="TreeGrafter"/>
</dbReference>
<dbReference type="GO" id="GO:0001671">
    <property type="term" value="F:ATPase activator activity"/>
    <property type="evidence" value="ECO:0007669"/>
    <property type="project" value="InterPro"/>
</dbReference>
<organism evidence="7">
    <name type="scientific">Attheya septentrionalis</name>
    <dbReference type="NCBI Taxonomy" id="420275"/>
    <lineage>
        <taxon>Eukaryota</taxon>
        <taxon>Sar</taxon>
        <taxon>Stramenopiles</taxon>
        <taxon>Ochrophyta</taxon>
        <taxon>Bacillariophyta</taxon>
        <taxon>Coscinodiscophyceae</taxon>
        <taxon>Chaetocerotophycidae</taxon>
        <taxon>Chaetocerotales</taxon>
        <taxon>Attheyaceae</taxon>
        <taxon>Attheya</taxon>
    </lineage>
</organism>
<reference evidence="7" key="1">
    <citation type="submission" date="2021-01" db="EMBL/GenBank/DDBJ databases">
        <authorList>
            <person name="Corre E."/>
            <person name="Pelletier E."/>
            <person name="Niang G."/>
            <person name="Scheremetjew M."/>
            <person name="Finn R."/>
            <person name="Kale V."/>
            <person name="Holt S."/>
            <person name="Cochrane G."/>
            <person name="Meng A."/>
            <person name="Brown T."/>
            <person name="Cohen L."/>
        </authorList>
    </citation>
    <scope>NUCLEOTIDE SEQUENCE</scope>
    <source>
        <strain evidence="7">CCMP2084</strain>
    </source>
</reference>
<name>A0A7S2UKK8_9STRA</name>
<dbReference type="InterPro" id="IPR011990">
    <property type="entry name" value="TPR-like_helical_dom_sf"/>
</dbReference>
<sequence length="440" mass="49010">MMGGGGTAMMGPHADVLGASPSSPEEAERLVHELKERAKGAMKAKAFPDAERLYQKAIQVSTNPKEKAILESNVSLAHFHMLKYDTSLTHARTATELDPTYLKGHWRMGQALMQLKRYADAMEVYSNILATFEENNKAVQKELDKATVLHQQEQLLLLQDNFDDMDTDTDTNTATPPLPTTKPNTNKPTTESTSTTVPQKTTTTSTSDETVVTTKNATGEFSKSDHVKGYKVVNGKKTSYFHHEMTEKEKKLIGDIAPKRLEPSVQQTSSELIPEEDADAMNNKKDTSAWNKAGTWEERNVSAWANDTLTQALKEVTFEFPKGSPAPPGSVVRVTRVKHVSEGHASVATVRSKKRYMYEFHVSIEWELKLGSETCRGSMVFPDIDGTVELGDGYDMTDFITTEGPPDAKPLLERFVKNDGFRTNVHAAIDEWVRLFQSTY</sequence>
<dbReference type="SUPFAM" id="SSF48452">
    <property type="entry name" value="TPR-like"/>
    <property type="match status" value="1"/>
</dbReference>
<feature type="compositionally biased region" description="Low complexity" evidence="5">
    <location>
        <begin position="170"/>
        <end position="209"/>
    </location>
</feature>
<accession>A0A7S2UKK8</accession>
<dbReference type="InterPro" id="IPR036338">
    <property type="entry name" value="Aha1"/>
</dbReference>
<evidence type="ECO:0000256" key="4">
    <source>
        <dbReference type="SAM" id="Coils"/>
    </source>
</evidence>
<feature type="domain" description="Activator of Hsp90 ATPase AHSA1-like N-terminal" evidence="6">
    <location>
        <begin position="298"/>
        <end position="437"/>
    </location>
</feature>
<proteinExistence type="inferred from homology"/>
<dbReference type="InterPro" id="IPR015310">
    <property type="entry name" value="AHSA1-like_N"/>
</dbReference>
<dbReference type="Gene3D" id="1.25.40.10">
    <property type="entry name" value="Tetratricopeptide repeat domain"/>
    <property type="match status" value="1"/>
</dbReference>
<feature type="region of interest" description="Disordered" evidence="5">
    <location>
        <begin position="1"/>
        <end position="27"/>
    </location>
</feature>
<evidence type="ECO:0000256" key="3">
    <source>
        <dbReference type="ARBA" id="ARBA00022803"/>
    </source>
</evidence>
<comment type="similarity">
    <text evidence="1">Belongs to the AHA1 family.</text>
</comment>
<dbReference type="PANTHER" id="PTHR22904:SF523">
    <property type="entry name" value="STRESS-INDUCED-PHOSPHOPROTEIN 1"/>
    <property type="match status" value="1"/>
</dbReference>
<evidence type="ECO:0000256" key="5">
    <source>
        <dbReference type="SAM" id="MobiDB-lite"/>
    </source>
</evidence>
<evidence type="ECO:0000259" key="6">
    <source>
        <dbReference type="SMART" id="SM01000"/>
    </source>
</evidence>
<keyword evidence="3" id="KW-0802">TPR repeat</keyword>
<keyword evidence="4" id="KW-0175">Coiled coil</keyword>
<gene>
    <name evidence="7" type="ORF">ASEP1449_LOCUS12623</name>
</gene>
<evidence type="ECO:0000256" key="1">
    <source>
        <dbReference type="ARBA" id="ARBA00006817"/>
    </source>
</evidence>
<feature type="region of interest" description="Disordered" evidence="5">
    <location>
        <begin position="163"/>
        <end position="209"/>
    </location>
</feature>
<dbReference type="SUPFAM" id="SSF103111">
    <property type="entry name" value="Activator of Hsp90 ATPase, Aha1"/>
    <property type="match status" value="1"/>
</dbReference>
<dbReference type="Gene3D" id="3.15.10.20">
    <property type="entry name" value="Activator of Hsp90 ATPase Aha1, N-terminal domain"/>
    <property type="match status" value="1"/>
</dbReference>
<dbReference type="GO" id="GO:0051087">
    <property type="term" value="F:protein-folding chaperone binding"/>
    <property type="evidence" value="ECO:0007669"/>
    <property type="project" value="InterPro"/>
</dbReference>
<dbReference type="PANTHER" id="PTHR22904">
    <property type="entry name" value="TPR REPEAT CONTAINING PROTEIN"/>
    <property type="match status" value="1"/>
</dbReference>
<dbReference type="EMBL" id="HBHQ01018808">
    <property type="protein sequence ID" value="CAD9820790.1"/>
    <property type="molecule type" value="Transcribed_RNA"/>
</dbReference>
<evidence type="ECO:0000313" key="7">
    <source>
        <dbReference type="EMBL" id="CAD9820790.1"/>
    </source>
</evidence>
<dbReference type="InterPro" id="IPR019734">
    <property type="entry name" value="TPR_rpt"/>
</dbReference>
<evidence type="ECO:0000256" key="2">
    <source>
        <dbReference type="ARBA" id="ARBA00022737"/>
    </source>
</evidence>
<protein>
    <recommendedName>
        <fullName evidence="6">Activator of Hsp90 ATPase AHSA1-like N-terminal domain-containing protein</fullName>
    </recommendedName>
</protein>
<dbReference type="SMART" id="SM01000">
    <property type="entry name" value="Aha1_N"/>
    <property type="match status" value="1"/>
</dbReference>
<dbReference type="Pfam" id="PF09229">
    <property type="entry name" value="Aha1_N"/>
    <property type="match status" value="1"/>
</dbReference>